<sequence length="1291" mass="136005">MSEKSIGCPIARTAMIIGSRWTAQIMRELIDHGARRFQDLQDALVGIPPNTLSSRLKMLEEGGIVKREFYETHPPRAEYVLTPKGKKMNAVINAMRDWGNEEETSVESLVLLGGGAVLGVIFGWVAFFMVLSARRRIRDLEIEVARLKGDAPEQTSQTASSFQQASAPATQSQAAPDTGTAEAVVETSAGEDIPWRENSLSEQKSPKDAVGFDFSLGGNWLIWLGGVALILGGAFLVKVAVDAGFFGPVMRVLLGIAAGATMIAAAQWLKMGGAPKGSLAPNVLAGAGGATIYGAIFAAYGLYNLIPSTAAFILLALVSVGVVGLAVIHRTPAMAALAIIGAHASPVITASGEPSAVAFYLYIYAITAGGLFVARIMRWRMISYLALAGGLLWPFMFVLENSGAYASVLFVYLPAFLLLSAFVAWDEASEALDIARLLQAGLKALPVSVAAFHLAAAATFIISIMLTVKFGLAAPATVMWGAFAVMTLAGARYREGLSLALVMAMLATAVIFAFAEAASSTSPVVSGAMFSVLYALGGYGVMRLLHEKAPAALAAAFGPSLIRSALFFSQADMQQATLWGFVALAVAVWNILVLAEIKHRLGGFDVTPGASAAFALAASLATTLAVAMAADGLAMSFGFAIQAPVIAWLWRRFNLPALKYAASALAALGALRLLFLPEVLLTDVGSWPVFNWLAPAYLLPAAGFWLAARWFHEGGLAGRSPVVQGMEGAAIALFAAFISLELRHLFNEGRLDADFDSFLEVTLQTISWALLATFLRWRFGGDLTRIRTIVVRGLLWVSAFLSFAAALAAFNPWWGEDAQMIGGAFLFNMLIIFYLAPAGAYALAAIVAHHAGERIQARLAALFAALMSFTWMILTIRQGFHAPDLSVGAVGNGESWSYSIAMIVYATAVLVAAVIRRSAVFRYAGLAALMLAVGKVFIVDTAAMDGVWRATSFLGLGAALVGIAVFYQRVLAAMVGTRSHVRVSETLQRAISPWRTPSLRLKLLKIYILLTDKERAAKEKPLMSKSSILVAGAGGRMGKAVVSEVLKTPGANLAGGFERPGGPHIGKDIGVLAGLDAIGLAVEDAAEKGLKRAAVMIDFTTPDASVGHAKAAAEKGVAHVIGATGFSLNHEAEIAEIAKQIPIVKSGNMSVGVNILTALVEEAARALENSYDIEIIEAHHGAKLDAPSGTALMLGKAAARGRAVDFAEKAVGMAGDRTGKRQPGDIGFAVVRGGGIVGDHDVVFAGADEVIRLSHHAIDRGLFAKGAVVAARWAVGKPPGLYSMRDVLGLG</sequence>
<feature type="transmembrane region" description="Helical" evidence="10">
    <location>
        <begin position="472"/>
        <end position="491"/>
    </location>
</feature>
<gene>
    <name evidence="12" type="ORF">SCF082_LOCUS24123</name>
</gene>
<evidence type="ECO:0000259" key="11">
    <source>
        <dbReference type="PROSITE" id="PS51118"/>
    </source>
</evidence>
<keyword evidence="6" id="KW-0560">Oxidoreductase</keyword>
<feature type="transmembrane region" description="Helical" evidence="10">
    <location>
        <begin position="859"/>
        <end position="876"/>
    </location>
</feature>
<feature type="transmembrane region" description="Helical" evidence="10">
    <location>
        <begin position="633"/>
        <end position="650"/>
    </location>
</feature>
<keyword evidence="10" id="KW-0472">Membrane</keyword>
<comment type="caution">
    <text evidence="12">The sequence shown here is derived from an EMBL/GenBank/DDBJ whole genome shotgun (WGS) entry which is preliminary data.</text>
</comment>
<dbReference type="CDD" id="cd02274">
    <property type="entry name" value="DHDPR_N"/>
    <property type="match status" value="1"/>
</dbReference>
<comment type="similarity">
    <text evidence="1">Belongs to the DapB family.</text>
</comment>
<evidence type="ECO:0000256" key="9">
    <source>
        <dbReference type="SAM" id="MobiDB-lite"/>
    </source>
</evidence>
<dbReference type="Gene3D" id="3.40.50.720">
    <property type="entry name" value="NAD(P)-binding Rossmann-like Domain"/>
    <property type="match status" value="1"/>
</dbReference>
<feature type="transmembrane region" description="Helical" evidence="10">
    <location>
        <begin position="896"/>
        <end position="915"/>
    </location>
</feature>
<dbReference type="EMBL" id="CAXAMM010017779">
    <property type="protein sequence ID" value="CAK9041864.1"/>
    <property type="molecule type" value="Genomic_DNA"/>
</dbReference>
<evidence type="ECO:0000256" key="8">
    <source>
        <dbReference type="ARBA" id="ARBA00023154"/>
    </source>
</evidence>
<feature type="transmembrane region" description="Helical" evidence="10">
    <location>
        <begin position="357"/>
        <end position="374"/>
    </location>
</feature>
<accession>A0ABP0LRM6</accession>
<keyword evidence="13" id="KW-1185">Reference proteome</keyword>
<feature type="transmembrane region" description="Helical" evidence="10">
    <location>
        <begin position="789"/>
        <end position="814"/>
    </location>
</feature>
<keyword evidence="5" id="KW-0220">Diaminopimelate biosynthesis</keyword>
<dbReference type="NCBIfam" id="TIGR00036">
    <property type="entry name" value="dapB"/>
    <property type="match status" value="1"/>
</dbReference>
<feature type="transmembrane region" description="Helical" evidence="10">
    <location>
        <begin position="950"/>
        <end position="972"/>
    </location>
</feature>
<dbReference type="PANTHER" id="PTHR38434">
    <property type="entry name" value="BLL2549 PROTEIN"/>
    <property type="match status" value="1"/>
</dbReference>
<dbReference type="InterPro" id="IPR023940">
    <property type="entry name" value="DHDPR_bac"/>
</dbReference>
<feature type="transmembrane region" description="Helical" evidence="10">
    <location>
        <begin position="729"/>
        <end position="746"/>
    </location>
</feature>
<dbReference type="Pfam" id="PF01113">
    <property type="entry name" value="DapB_N"/>
    <property type="match status" value="1"/>
</dbReference>
<dbReference type="Pfam" id="PF01638">
    <property type="entry name" value="HxlR"/>
    <property type="match status" value="1"/>
</dbReference>
<feature type="transmembrane region" description="Helical" evidence="10">
    <location>
        <begin position="524"/>
        <end position="542"/>
    </location>
</feature>
<keyword evidence="2" id="KW-0963">Cytoplasm</keyword>
<dbReference type="PROSITE" id="PS01298">
    <property type="entry name" value="DAPB"/>
    <property type="match status" value="1"/>
</dbReference>
<dbReference type="SUPFAM" id="SSF55347">
    <property type="entry name" value="Glyceraldehyde-3-phosphate dehydrogenase-like, C-terminal domain"/>
    <property type="match status" value="1"/>
</dbReference>
<dbReference type="InterPro" id="IPR036291">
    <property type="entry name" value="NAD(P)-bd_dom_sf"/>
</dbReference>
<evidence type="ECO:0000256" key="4">
    <source>
        <dbReference type="ARBA" id="ARBA00022857"/>
    </source>
</evidence>
<feature type="transmembrane region" description="Helical" evidence="10">
    <location>
        <begin position="309"/>
        <end position="328"/>
    </location>
</feature>
<organism evidence="12 13">
    <name type="scientific">Durusdinium trenchii</name>
    <dbReference type="NCBI Taxonomy" id="1381693"/>
    <lineage>
        <taxon>Eukaryota</taxon>
        <taxon>Sar</taxon>
        <taxon>Alveolata</taxon>
        <taxon>Dinophyceae</taxon>
        <taxon>Suessiales</taxon>
        <taxon>Symbiodiniaceae</taxon>
        <taxon>Durusdinium</taxon>
    </lineage>
</organism>
<feature type="transmembrane region" description="Helical" evidence="10">
    <location>
        <begin position="576"/>
        <end position="597"/>
    </location>
</feature>
<evidence type="ECO:0000256" key="6">
    <source>
        <dbReference type="ARBA" id="ARBA00023002"/>
    </source>
</evidence>
<feature type="transmembrane region" description="Helical" evidence="10">
    <location>
        <begin position="549"/>
        <end position="570"/>
    </location>
</feature>
<feature type="domain" description="HTH hxlR-type" evidence="11">
    <location>
        <begin position="8"/>
        <end position="107"/>
    </location>
</feature>
<evidence type="ECO:0000256" key="5">
    <source>
        <dbReference type="ARBA" id="ARBA00022915"/>
    </source>
</evidence>
<dbReference type="InterPro" id="IPR002577">
    <property type="entry name" value="HTH_HxlR"/>
</dbReference>
<evidence type="ECO:0000256" key="1">
    <source>
        <dbReference type="ARBA" id="ARBA00006642"/>
    </source>
</evidence>
<dbReference type="Gene3D" id="3.30.360.10">
    <property type="entry name" value="Dihydrodipicolinate Reductase, domain 2"/>
    <property type="match status" value="1"/>
</dbReference>
<feature type="transmembrane region" description="Helical" evidence="10">
    <location>
        <begin position="609"/>
        <end position="627"/>
    </location>
</feature>
<dbReference type="InterPro" id="IPR011991">
    <property type="entry name" value="ArsR-like_HTH"/>
</dbReference>
<name>A0ABP0LRM6_9DINO</name>
<feature type="transmembrane region" description="Helical" evidence="10">
    <location>
        <begin position="445"/>
        <end position="466"/>
    </location>
</feature>
<feature type="transmembrane region" description="Helical" evidence="10">
    <location>
        <begin position="220"/>
        <end position="237"/>
    </location>
</feature>
<dbReference type="InterPro" id="IPR019286">
    <property type="entry name" value="DUF2339_TM"/>
</dbReference>
<keyword evidence="10" id="KW-1133">Transmembrane helix</keyword>
<dbReference type="InterPro" id="IPR022663">
    <property type="entry name" value="DapB_C"/>
</dbReference>
<feature type="transmembrane region" description="Helical" evidence="10">
    <location>
        <begin position="689"/>
        <end position="708"/>
    </location>
</feature>
<dbReference type="HAMAP" id="MF_00102">
    <property type="entry name" value="DapB"/>
    <property type="match status" value="1"/>
</dbReference>
<dbReference type="Proteomes" id="UP001642464">
    <property type="component" value="Unassembled WGS sequence"/>
</dbReference>
<evidence type="ECO:0000313" key="12">
    <source>
        <dbReference type="EMBL" id="CAK9041864.1"/>
    </source>
</evidence>
<feature type="region of interest" description="Disordered" evidence="9">
    <location>
        <begin position="153"/>
        <end position="188"/>
    </location>
</feature>
<feature type="transmembrane region" description="Helical" evidence="10">
    <location>
        <begin position="820"/>
        <end position="847"/>
    </location>
</feature>
<evidence type="ECO:0000256" key="7">
    <source>
        <dbReference type="ARBA" id="ARBA00023027"/>
    </source>
</evidence>
<keyword evidence="8" id="KW-0457">Lysine biosynthesis</keyword>
<evidence type="ECO:0000256" key="3">
    <source>
        <dbReference type="ARBA" id="ARBA00022605"/>
    </source>
</evidence>
<dbReference type="InterPro" id="IPR036390">
    <property type="entry name" value="WH_DNA-bd_sf"/>
</dbReference>
<dbReference type="Pfam" id="PF10101">
    <property type="entry name" value="DUF2339"/>
    <property type="match status" value="1"/>
</dbReference>
<evidence type="ECO:0000256" key="2">
    <source>
        <dbReference type="ARBA" id="ARBA00022490"/>
    </source>
</evidence>
<evidence type="ECO:0000256" key="10">
    <source>
        <dbReference type="SAM" id="Phobius"/>
    </source>
</evidence>
<feature type="transmembrane region" description="Helical" evidence="10">
    <location>
        <begin position="109"/>
        <end position="131"/>
    </location>
</feature>
<dbReference type="PROSITE" id="PS51118">
    <property type="entry name" value="HTH_HXLR"/>
    <property type="match status" value="1"/>
</dbReference>
<dbReference type="CDD" id="cd00090">
    <property type="entry name" value="HTH_ARSR"/>
    <property type="match status" value="1"/>
</dbReference>
<dbReference type="InterPro" id="IPR000846">
    <property type="entry name" value="DapB_N"/>
</dbReference>
<keyword evidence="3" id="KW-0028">Amino-acid biosynthesis</keyword>
<dbReference type="SUPFAM" id="SSF51735">
    <property type="entry name" value="NAD(P)-binding Rossmann-fold domains"/>
    <property type="match status" value="1"/>
</dbReference>
<dbReference type="InterPro" id="IPR022664">
    <property type="entry name" value="DapB_N_CS"/>
</dbReference>
<reference evidence="12 13" key="1">
    <citation type="submission" date="2024-02" db="EMBL/GenBank/DDBJ databases">
        <authorList>
            <person name="Chen Y."/>
            <person name="Shah S."/>
            <person name="Dougan E. K."/>
            <person name="Thang M."/>
            <person name="Chan C."/>
        </authorList>
    </citation>
    <scope>NUCLEOTIDE SEQUENCE [LARGE SCALE GENOMIC DNA]</scope>
</reference>
<keyword evidence="7" id="KW-0520">NAD</keyword>
<protein>
    <submittedName>
        <fullName evidence="12">4-hydroxy-tetrahydrodipicolinate reductase (HTPA reductase)</fullName>
    </submittedName>
</protein>
<proteinExistence type="inferred from homology"/>
<feature type="transmembrane region" description="Helical" evidence="10">
    <location>
        <begin position="281"/>
        <end position="303"/>
    </location>
</feature>
<feature type="transmembrane region" description="Helical" evidence="10">
    <location>
        <begin position="920"/>
        <end position="938"/>
    </location>
</feature>
<feature type="transmembrane region" description="Helical" evidence="10">
    <location>
        <begin position="405"/>
        <end position="425"/>
    </location>
</feature>
<feature type="transmembrane region" description="Helical" evidence="10">
    <location>
        <begin position="758"/>
        <end position="777"/>
    </location>
</feature>
<feature type="compositionally biased region" description="Low complexity" evidence="9">
    <location>
        <begin position="154"/>
        <end position="175"/>
    </location>
</feature>
<keyword evidence="10" id="KW-0812">Transmembrane</keyword>
<dbReference type="Gene3D" id="1.10.10.10">
    <property type="entry name" value="Winged helix-like DNA-binding domain superfamily/Winged helix DNA-binding domain"/>
    <property type="match status" value="1"/>
</dbReference>
<evidence type="ECO:0000313" key="13">
    <source>
        <dbReference type="Proteomes" id="UP001642464"/>
    </source>
</evidence>
<keyword evidence="4" id="KW-0521">NADP</keyword>
<dbReference type="SUPFAM" id="SSF46785">
    <property type="entry name" value="Winged helix' DNA-binding domain"/>
    <property type="match status" value="1"/>
</dbReference>
<dbReference type="Pfam" id="PF05173">
    <property type="entry name" value="DapB_C"/>
    <property type="match status" value="1"/>
</dbReference>
<feature type="transmembrane region" description="Helical" evidence="10">
    <location>
        <begin position="381"/>
        <end position="399"/>
    </location>
</feature>
<feature type="transmembrane region" description="Helical" evidence="10">
    <location>
        <begin position="657"/>
        <end position="677"/>
    </location>
</feature>
<feature type="transmembrane region" description="Helical" evidence="10">
    <location>
        <begin position="498"/>
        <end position="518"/>
    </location>
</feature>
<dbReference type="InterPro" id="IPR036388">
    <property type="entry name" value="WH-like_DNA-bd_sf"/>
</dbReference>
<dbReference type="PANTHER" id="PTHR38434:SF1">
    <property type="entry name" value="BLL2549 PROTEIN"/>
    <property type="match status" value="1"/>
</dbReference>
<feature type="transmembrane region" description="Helical" evidence="10">
    <location>
        <begin position="249"/>
        <end position="269"/>
    </location>
</feature>